<gene>
    <name evidence="2" type="ORF">PXEA_LOCUS13415</name>
</gene>
<proteinExistence type="predicted"/>
<dbReference type="EMBL" id="CAAALY010044143">
    <property type="protein sequence ID" value="VEL19975.1"/>
    <property type="molecule type" value="Genomic_DNA"/>
</dbReference>
<sequence>MLIDQENIEQSDLRQMPGQHEADDELQTTPASEYSHSIRQRQSEVDGNFSRIMTVLNRKRAQVICQRRIYHLLR</sequence>
<evidence type="ECO:0000256" key="1">
    <source>
        <dbReference type="SAM" id="MobiDB-lite"/>
    </source>
</evidence>
<keyword evidence="3" id="KW-1185">Reference proteome</keyword>
<dbReference type="AlphaFoldDB" id="A0A448WTL0"/>
<organism evidence="2 3">
    <name type="scientific">Protopolystoma xenopodis</name>
    <dbReference type="NCBI Taxonomy" id="117903"/>
    <lineage>
        <taxon>Eukaryota</taxon>
        <taxon>Metazoa</taxon>
        <taxon>Spiralia</taxon>
        <taxon>Lophotrochozoa</taxon>
        <taxon>Platyhelminthes</taxon>
        <taxon>Monogenea</taxon>
        <taxon>Polyopisthocotylea</taxon>
        <taxon>Polystomatidea</taxon>
        <taxon>Polystomatidae</taxon>
        <taxon>Protopolystoma</taxon>
    </lineage>
</organism>
<protein>
    <submittedName>
        <fullName evidence="2">Uncharacterized protein</fullName>
    </submittedName>
</protein>
<feature type="compositionally biased region" description="Polar residues" evidence="1">
    <location>
        <begin position="27"/>
        <end position="37"/>
    </location>
</feature>
<name>A0A448WTL0_9PLAT</name>
<dbReference type="Proteomes" id="UP000784294">
    <property type="component" value="Unassembled WGS sequence"/>
</dbReference>
<evidence type="ECO:0000313" key="3">
    <source>
        <dbReference type="Proteomes" id="UP000784294"/>
    </source>
</evidence>
<feature type="region of interest" description="Disordered" evidence="1">
    <location>
        <begin position="1"/>
        <end position="42"/>
    </location>
</feature>
<reference evidence="2" key="1">
    <citation type="submission" date="2018-11" db="EMBL/GenBank/DDBJ databases">
        <authorList>
            <consortium name="Pathogen Informatics"/>
        </authorList>
    </citation>
    <scope>NUCLEOTIDE SEQUENCE</scope>
</reference>
<comment type="caution">
    <text evidence="2">The sequence shown here is derived from an EMBL/GenBank/DDBJ whole genome shotgun (WGS) entry which is preliminary data.</text>
</comment>
<evidence type="ECO:0000313" key="2">
    <source>
        <dbReference type="EMBL" id="VEL19975.1"/>
    </source>
</evidence>
<accession>A0A448WTL0</accession>